<organism evidence="1 2">
    <name type="scientific">Dallia pectoralis</name>
    <name type="common">Alaska blackfish</name>
    <dbReference type="NCBI Taxonomy" id="75939"/>
    <lineage>
        <taxon>Eukaryota</taxon>
        <taxon>Metazoa</taxon>
        <taxon>Chordata</taxon>
        <taxon>Craniata</taxon>
        <taxon>Vertebrata</taxon>
        <taxon>Euteleostomi</taxon>
        <taxon>Actinopterygii</taxon>
        <taxon>Neopterygii</taxon>
        <taxon>Teleostei</taxon>
        <taxon>Protacanthopterygii</taxon>
        <taxon>Esociformes</taxon>
        <taxon>Umbridae</taxon>
        <taxon>Dallia</taxon>
    </lineage>
</organism>
<evidence type="ECO:0000313" key="1">
    <source>
        <dbReference type="EMBL" id="KAJ7991562.1"/>
    </source>
</evidence>
<dbReference type="EMBL" id="CM055753">
    <property type="protein sequence ID" value="KAJ7991562.1"/>
    <property type="molecule type" value="Genomic_DNA"/>
</dbReference>
<gene>
    <name evidence="1" type="ORF">DPEC_G00285160</name>
</gene>
<dbReference type="Proteomes" id="UP001157502">
    <property type="component" value="Chromosome 26"/>
</dbReference>
<accession>A0ACC2FJR5</accession>
<protein>
    <submittedName>
        <fullName evidence="1">Uncharacterized protein</fullName>
    </submittedName>
</protein>
<evidence type="ECO:0000313" key="2">
    <source>
        <dbReference type="Proteomes" id="UP001157502"/>
    </source>
</evidence>
<sequence length="81" mass="9196">MISMKPVIGHVAQVNQSLAERRGTARPKQLTCIAQHECHPRGYIRRLSIKKTYLVTKGLSVRLSSLQPVELHLEYAVMMLL</sequence>
<comment type="caution">
    <text evidence="1">The sequence shown here is derived from an EMBL/GenBank/DDBJ whole genome shotgun (WGS) entry which is preliminary data.</text>
</comment>
<name>A0ACC2FJR5_DALPE</name>
<proteinExistence type="predicted"/>
<reference evidence="1" key="1">
    <citation type="submission" date="2021-05" db="EMBL/GenBank/DDBJ databases">
        <authorList>
            <person name="Pan Q."/>
            <person name="Jouanno E."/>
            <person name="Zahm M."/>
            <person name="Klopp C."/>
            <person name="Cabau C."/>
            <person name="Louis A."/>
            <person name="Berthelot C."/>
            <person name="Parey E."/>
            <person name="Roest Crollius H."/>
            <person name="Montfort J."/>
            <person name="Robinson-Rechavi M."/>
            <person name="Bouchez O."/>
            <person name="Lampietro C."/>
            <person name="Lopez Roques C."/>
            <person name="Donnadieu C."/>
            <person name="Postlethwait J."/>
            <person name="Bobe J."/>
            <person name="Dillon D."/>
            <person name="Chandos A."/>
            <person name="von Hippel F."/>
            <person name="Guiguen Y."/>
        </authorList>
    </citation>
    <scope>NUCLEOTIDE SEQUENCE</scope>
    <source>
        <strain evidence="1">YG-Jan2019</strain>
    </source>
</reference>
<keyword evidence="2" id="KW-1185">Reference proteome</keyword>